<protein>
    <submittedName>
        <fullName evidence="1">Potassium channel subfamily K member 12</fullName>
    </submittedName>
</protein>
<organism evidence="1 2">
    <name type="scientific">Goodea atripinnis</name>
    <dbReference type="NCBI Taxonomy" id="208336"/>
    <lineage>
        <taxon>Eukaryota</taxon>
        <taxon>Metazoa</taxon>
        <taxon>Chordata</taxon>
        <taxon>Craniata</taxon>
        <taxon>Vertebrata</taxon>
        <taxon>Euteleostomi</taxon>
        <taxon>Actinopterygii</taxon>
        <taxon>Neopterygii</taxon>
        <taxon>Teleostei</taxon>
        <taxon>Neoteleostei</taxon>
        <taxon>Acanthomorphata</taxon>
        <taxon>Ovalentaria</taxon>
        <taxon>Atherinomorphae</taxon>
        <taxon>Cyprinodontiformes</taxon>
        <taxon>Goodeidae</taxon>
        <taxon>Goodea</taxon>
    </lineage>
</organism>
<keyword evidence="1" id="KW-0407">Ion channel</keyword>
<accession>A0ABV0P7B8</accession>
<gene>
    <name evidence="1" type="primary">KCNK12_2</name>
    <name evidence="1" type="ORF">GOODEAATRI_023902</name>
</gene>
<proteinExistence type="predicted"/>
<comment type="caution">
    <text evidence="1">The sequence shown here is derived from an EMBL/GenBank/DDBJ whole genome shotgun (WGS) entry which is preliminary data.</text>
</comment>
<reference evidence="1 2" key="1">
    <citation type="submission" date="2021-06" db="EMBL/GenBank/DDBJ databases">
        <authorList>
            <person name="Palmer J.M."/>
        </authorList>
    </citation>
    <scope>NUCLEOTIDE SEQUENCE [LARGE SCALE GENOMIC DNA]</scope>
    <source>
        <strain evidence="1 2">GA_2019</strain>
        <tissue evidence="1">Muscle</tissue>
    </source>
</reference>
<name>A0ABV0P7B8_9TELE</name>
<keyword evidence="1" id="KW-0813">Transport</keyword>
<feature type="non-terminal residue" evidence="1">
    <location>
        <position position="1"/>
    </location>
</feature>
<dbReference type="EMBL" id="JAHRIO010062573">
    <property type="protein sequence ID" value="MEQ2179349.1"/>
    <property type="molecule type" value="Genomic_DNA"/>
</dbReference>
<keyword evidence="2" id="KW-1185">Reference proteome</keyword>
<evidence type="ECO:0000313" key="1">
    <source>
        <dbReference type="EMBL" id="MEQ2179349.1"/>
    </source>
</evidence>
<sequence length="78" mass="8533">LRRWIMRTFQIQGANFSSCANSFLSTQVNLAIMQKQLSEMAVGHPRQSGSCSHQNGFSGGVGALGIMNNRLAETSMDR</sequence>
<dbReference type="GO" id="GO:0034220">
    <property type="term" value="P:monoatomic ion transmembrane transport"/>
    <property type="evidence" value="ECO:0007669"/>
    <property type="project" value="UniProtKB-KW"/>
</dbReference>
<evidence type="ECO:0000313" key="2">
    <source>
        <dbReference type="Proteomes" id="UP001476798"/>
    </source>
</evidence>
<dbReference type="Proteomes" id="UP001476798">
    <property type="component" value="Unassembled WGS sequence"/>
</dbReference>
<keyword evidence="1" id="KW-0406">Ion transport</keyword>